<keyword evidence="3 8" id="KW-0690">Ribosome biogenesis</keyword>
<dbReference type="OrthoDB" id="9805918at2"/>
<evidence type="ECO:0000256" key="5">
    <source>
        <dbReference type="ARBA" id="ARBA00022884"/>
    </source>
</evidence>
<dbReference type="Gene3D" id="3.30.300.20">
    <property type="match status" value="1"/>
</dbReference>
<dbReference type="CDD" id="cd22534">
    <property type="entry name" value="KH-II_Era"/>
    <property type="match status" value="1"/>
</dbReference>
<comment type="function">
    <text evidence="8">An essential GTPase that binds both GDP and GTP, with rapid nucleotide exchange. Plays a role in 16S rRNA processing and 30S ribosomal subunit biogenesis and possibly also in cell cycle regulation and energy metabolism.</text>
</comment>
<feature type="region of interest" description="G1" evidence="9">
    <location>
        <begin position="15"/>
        <end position="22"/>
    </location>
</feature>
<dbReference type="Proteomes" id="UP000198943">
    <property type="component" value="Unassembled WGS sequence"/>
</dbReference>
<dbReference type="PRINTS" id="PR00326">
    <property type="entry name" value="GTP1OBG"/>
</dbReference>
<dbReference type="SUPFAM" id="SSF52540">
    <property type="entry name" value="P-loop containing nucleoside triphosphate hydrolases"/>
    <property type="match status" value="1"/>
</dbReference>
<dbReference type="FunFam" id="3.40.50.300:FF:000094">
    <property type="entry name" value="GTPase Era"/>
    <property type="match status" value="1"/>
</dbReference>
<dbReference type="FunFam" id="3.30.300.20:FF:000003">
    <property type="entry name" value="GTPase Era"/>
    <property type="match status" value="1"/>
</dbReference>
<evidence type="ECO:0000256" key="8">
    <source>
        <dbReference type="HAMAP-Rule" id="MF_00367"/>
    </source>
</evidence>
<reference evidence="14" key="1">
    <citation type="submission" date="2016-10" db="EMBL/GenBank/DDBJ databases">
        <authorList>
            <person name="Varghese N."/>
            <person name="Submissions S."/>
        </authorList>
    </citation>
    <scope>NUCLEOTIDE SEQUENCE [LARGE SCALE GENOMIC DNA]</scope>
    <source>
        <strain evidence="14">DSM 11005</strain>
    </source>
</reference>
<evidence type="ECO:0000256" key="6">
    <source>
        <dbReference type="ARBA" id="ARBA00023134"/>
    </source>
</evidence>
<dbReference type="HAMAP" id="MF_00367">
    <property type="entry name" value="GTPase_Era"/>
    <property type="match status" value="1"/>
</dbReference>
<proteinExistence type="inferred from homology"/>
<dbReference type="PANTHER" id="PTHR42698">
    <property type="entry name" value="GTPASE ERA"/>
    <property type="match status" value="1"/>
</dbReference>
<evidence type="ECO:0000256" key="2">
    <source>
        <dbReference type="ARBA" id="ARBA00020484"/>
    </source>
</evidence>
<dbReference type="RefSeq" id="WP_093730784.1">
    <property type="nucleotide sequence ID" value="NZ_FMYW01000011.1"/>
</dbReference>
<dbReference type="PROSITE" id="PS51713">
    <property type="entry name" value="G_ERA"/>
    <property type="match status" value="1"/>
</dbReference>
<comment type="subunit">
    <text evidence="8">Monomer.</text>
</comment>
<feature type="region of interest" description="G3" evidence="9">
    <location>
        <begin position="62"/>
        <end position="65"/>
    </location>
</feature>
<feature type="region of interest" description="G2" evidence="9">
    <location>
        <begin position="41"/>
        <end position="45"/>
    </location>
</feature>
<dbReference type="Gene3D" id="3.40.50.300">
    <property type="entry name" value="P-loop containing nucleotide triphosphate hydrolases"/>
    <property type="match status" value="1"/>
</dbReference>
<feature type="binding site" evidence="8">
    <location>
        <begin position="124"/>
        <end position="127"/>
    </location>
    <ligand>
        <name>GTP</name>
        <dbReference type="ChEBI" id="CHEBI:37565"/>
    </ligand>
</feature>
<feature type="binding site" evidence="8">
    <location>
        <begin position="15"/>
        <end position="22"/>
    </location>
    <ligand>
        <name>GTP</name>
        <dbReference type="ChEBI" id="CHEBI:37565"/>
    </ligand>
</feature>
<feature type="binding site" evidence="8">
    <location>
        <begin position="62"/>
        <end position="66"/>
    </location>
    <ligand>
        <name>GTP</name>
        <dbReference type="ChEBI" id="CHEBI:37565"/>
    </ligand>
</feature>
<dbReference type="GO" id="GO:0000028">
    <property type="term" value="P:ribosomal small subunit assembly"/>
    <property type="evidence" value="ECO:0007669"/>
    <property type="project" value="TreeGrafter"/>
</dbReference>
<evidence type="ECO:0000259" key="11">
    <source>
        <dbReference type="PROSITE" id="PS50823"/>
    </source>
</evidence>
<dbReference type="CDD" id="cd04163">
    <property type="entry name" value="Era"/>
    <property type="match status" value="1"/>
</dbReference>
<keyword evidence="5 8" id="KW-0694">RNA-binding</keyword>
<evidence type="ECO:0000259" key="12">
    <source>
        <dbReference type="PROSITE" id="PS51713"/>
    </source>
</evidence>
<dbReference type="EMBL" id="FMYW01000011">
    <property type="protein sequence ID" value="SDC61284.1"/>
    <property type="molecule type" value="Genomic_DNA"/>
</dbReference>
<keyword evidence="8" id="KW-1003">Cell membrane</keyword>
<dbReference type="InterPro" id="IPR030388">
    <property type="entry name" value="G_ERA_dom"/>
</dbReference>
<dbReference type="InterPro" id="IPR005662">
    <property type="entry name" value="GTPase_Era-like"/>
</dbReference>
<feature type="region of interest" description="G4" evidence="9">
    <location>
        <begin position="124"/>
        <end position="127"/>
    </location>
</feature>
<dbReference type="GO" id="GO:0005886">
    <property type="term" value="C:plasma membrane"/>
    <property type="evidence" value="ECO:0007669"/>
    <property type="project" value="UniProtKB-SubCell"/>
</dbReference>
<evidence type="ECO:0000256" key="7">
    <source>
        <dbReference type="ARBA" id="ARBA00023136"/>
    </source>
</evidence>
<dbReference type="NCBIfam" id="NF000908">
    <property type="entry name" value="PRK00089.1"/>
    <property type="match status" value="1"/>
</dbReference>
<dbReference type="GO" id="GO:0005829">
    <property type="term" value="C:cytosol"/>
    <property type="evidence" value="ECO:0007669"/>
    <property type="project" value="TreeGrafter"/>
</dbReference>
<keyword evidence="14" id="KW-1185">Reference proteome</keyword>
<organism evidence="13 14">
    <name type="scientific">Succiniclasticum ruminis</name>
    <dbReference type="NCBI Taxonomy" id="40841"/>
    <lineage>
        <taxon>Bacteria</taxon>
        <taxon>Bacillati</taxon>
        <taxon>Bacillota</taxon>
        <taxon>Negativicutes</taxon>
        <taxon>Acidaminococcales</taxon>
        <taxon>Acidaminococcaceae</taxon>
        <taxon>Succiniclasticum</taxon>
    </lineage>
</organism>
<evidence type="ECO:0000256" key="10">
    <source>
        <dbReference type="RuleBase" id="RU003761"/>
    </source>
</evidence>
<dbReference type="GO" id="GO:0043024">
    <property type="term" value="F:ribosomal small subunit binding"/>
    <property type="evidence" value="ECO:0007669"/>
    <property type="project" value="TreeGrafter"/>
</dbReference>
<dbReference type="Pfam" id="PF01926">
    <property type="entry name" value="MMR_HSR1"/>
    <property type="match status" value="1"/>
</dbReference>
<dbReference type="NCBIfam" id="TIGR00436">
    <property type="entry name" value="era"/>
    <property type="match status" value="1"/>
</dbReference>
<evidence type="ECO:0000256" key="4">
    <source>
        <dbReference type="ARBA" id="ARBA00022741"/>
    </source>
</evidence>
<comment type="subcellular location">
    <subcellularLocation>
        <location evidence="8">Cytoplasm</location>
    </subcellularLocation>
    <subcellularLocation>
        <location evidence="8">Cell membrane</location>
        <topology evidence="8">Peripheral membrane protein</topology>
    </subcellularLocation>
</comment>
<dbReference type="InterPro" id="IPR006073">
    <property type="entry name" value="GTP-bd"/>
</dbReference>
<dbReference type="SUPFAM" id="SSF54814">
    <property type="entry name" value="Prokaryotic type KH domain (KH-domain type II)"/>
    <property type="match status" value="1"/>
</dbReference>
<keyword evidence="4 8" id="KW-0547">Nucleotide-binding</keyword>
<keyword evidence="8" id="KW-0963">Cytoplasm</keyword>
<keyword evidence="7 8" id="KW-0472">Membrane</keyword>
<sequence>MAENKHRTGFAALVGRPNVGKSTLMNGMIGEKISIMSDRPQTTRNKIMGIFSADHAQIMFLDTPGVHKPLHKLGEYMNQAAIGALNQVDVILFVVDACEKKGAGERFIIEHLKRVKTPVLLVINKIDKLEDKSKLLEIMSSYRDDLNFDAVVPVSALEKEGFAELQEEIVRRLPEGPSLFPEDELTDQPMRVIAAEMIREKVLRNTHDEVPHAIAVEVDEFKERSNGNIFIRATIFVERESQKGIVIGAKGSLLKKIGQEARQDIENLTGCGVFLDLWVKVQADWRNKSKMLKELGYKEP</sequence>
<name>A0A1G6N1E5_9FIRM</name>
<dbReference type="AlphaFoldDB" id="A0A1G6N1E5"/>
<feature type="region of interest" description="G5" evidence="9">
    <location>
        <begin position="154"/>
        <end position="156"/>
    </location>
</feature>
<dbReference type="PANTHER" id="PTHR42698:SF1">
    <property type="entry name" value="GTPASE ERA, MITOCHONDRIAL"/>
    <property type="match status" value="1"/>
</dbReference>
<gene>
    <name evidence="8" type="primary">era</name>
    <name evidence="13" type="ORF">SAMN04487864_11168</name>
</gene>
<evidence type="ECO:0000256" key="3">
    <source>
        <dbReference type="ARBA" id="ARBA00022517"/>
    </source>
</evidence>
<accession>A0A1G6N1E5</accession>
<dbReference type="InterPro" id="IPR027417">
    <property type="entry name" value="P-loop_NTPase"/>
</dbReference>
<comment type="similarity">
    <text evidence="1 8 9 10">Belongs to the TRAFAC class TrmE-Era-EngA-EngB-Septin-like GTPase superfamily. Era GTPase family.</text>
</comment>
<feature type="domain" description="KH type-2" evidence="11">
    <location>
        <begin position="198"/>
        <end position="283"/>
    </location>
</feature>
<dbReference type="GO" id="GO:0003924">
    <property type="term" value="F:GTPase activity"/>
    <property type="evidence" value="ECO:0007669"/>
    <property type="project" value="UniProtKB-UniRule"/>
</dbReference>
<dbReference type="InterPro" id="IPR005225">
    <property type="entry name" value="Small_GTP-bd"/>
</dbReference>
<evidence type="ECO:0000256" key="9">
    <source>
        <dbReference type="PROSITE-ProRule" id="PRU01050"/>
    </source>
</evidence>
<protein>
    <recommendedName>
        <fullName evidence="2 8">GTPase Era</fullName>
    </recommendedName>
</protein>
<dbReference type="NCBIfam" id="TIGR00231">
    <property type="entry name" value="small_GTP"/>
    <property type="match status" value="1"/>
</dbReference>
<keyword evidence="6 8" id="KW-0342">GTP-binding</keyword>
<keyword evidence="8" id="KW-0699">rRNA-binding</keyword>
<dbReference type="GO" id="GO:0070181">
    <property type="term" value="F:small ribosomal subunit rRNA binding"/>
    <property type="evidence" value="ECO:0007669"/>
    <property type="project" value="UniProtKB-UniRule"/>
</dbReference>
<dbReference type="Pfam" id="PF07650">
    <property type="entry name" value="KH_2"/>
    <property type="match status" value="1"/>
</dbReference>
<evidence type="ECO:0000313" key="13">
    <source>
        <dbReference type="EMBL" id="SDC61284.1"/>
    </source>
</evidence>
<dbReference type="GO" id="GO:0005525">
    <property type="term" value="F:GTP binding"/>
    <property type="evidence" value="ECO:0007669"/>
    <property type="project" value="UniProtKB-UniRule"/>
</dbReference>
<dbReference type="InterPro" id="IPR015946">
    <property type="entry name" value="KH_dom-like_a/b"/>
</dbReference>
<feature type="domain" description="Era-type G" evidence="12">
    <location>
        <begin position="7"/>
        <end position="175"/>
    </location>
</feature>
<evidence type="ECO:0000256" key="1">
    <source>
        <dbReference type="ARBA" id="ARBA00007921"/>
    </source>
</evidence>
<dbReference type="InterPro" id="IPR009019">
    <property type="entry name" value="KH_sf_prok-type"/>
</dbReference>
<dbReference type="PROSITE" id="PS50823">
    <property type="entry name" value="KH_TYPE_2"/>
    <property type="match status" value="1"/>
</dbReference>
<evidence type="ECO:0000313" key="14">
    <source>
        <dbReference type="Proteomes" id="UP000198943"/>
    </source>
</evidence>
<dbReference type="InterPro" id="IPR004044">
    <property type="entry name" value="KH_dom_type_2"/>
</dbReference>